<dbReference type="InterPro" id="IPR050695">
    <property type="entry name" value="N-acetylmuramoyl_amidase_3"/>
</dbReference>
<dbReference type="GO" id="GO:0008745">
    <property type="term" value="F:N-acetylmuramoyl-L-alanine amidase activity"/>
    <property type="evidence" value="ECO:0007669"/>
    <property type="project" value="UniProtKB-EC"/>
</dbReference>
<organism evidence="7 8">
    <name type="scientific">Hallella faecis</name>
    <dbReference type="NCBI Taxonomy" id="2841596"/>
    <lineage>
        <taxon>Bacteria</taxon>
        <taxon>Pseudomonadati</taxon>
        <taxon>Bacteroidota</taxon>
        <taxon>Bacteroidia</taxon>
        <taxon>Bacteroidales</taxon>
        <taxon>Prevotellaceae</taxon>
        <taxon>Hallella</taxon>
    </lineage>
</organism>
<evidence type="ECO:0000256" key="4">
    <source>
        <dbReference type="SAM" id="MobiDB-lite"/>
    </source>
</evidence>
<comment type="caution">
    <text evidence="7">The sequence shown here is derived from an EMBL/GenBank/DDBJ whole genome shotgun (WGS) entry which is preliminary data.</text>
</comment>
<reference evidence="7 8" key="1">
    <citation type="submission" date="2024-04" db="EMBL/GenBank/DDBJ databases">
        <title>Human intestinal bacterial collection.</title>
        <authorList>
            <person name="Pauvert C."/>
            <person name="Hitch T.C.A."/>
            <person name="Clavel T."/>
        </authorList>
    </citation>
    <scope>NUCLEOTIDE SEQUENCE [LARGE SCALE GENOMIC DNA]</scope>
    <source>
        <strain evidence="7 8">CLA-AA-H145</strain>
    </source>
</reference>
<feature type="signal peptide" evidence="5">
    <location>
        <begin position="1"/>
        <end position="21"/>
    </location>
</feature>
<dbReference type="CDD" id="cd02696">
    <property type="entry name" value="MurNAc-LAA"/>
    <property type="match status" value="1"/>
</dbReference>
<evidence type="ECO:0000313" key="7">
    <source>
        <dbReference type="EMBL" id="MEQ2486423.1"/>
    </source>
</evidence>
<keyword evidence="5" id="KW-0732">Signal</keyword>
<accession>A0ABV1FPX5</accession>
<gene>
    <name evidence="7" type="ORF">AAAT34_05050</name>
</gene>
<dbReference type="RefSeq" id="WP_215760359.1">
    <property type="nucleotide sequence ID" value="NZ_JAHKBE010000040.1"/>
</dbReference>
<feature type="chain" id="PRO_5045335004" description="N-acetylmuramoyl-L-alanine amidase" evidence="5">
    <location>
        <begin position="22"/>
        <end position="414"/>
    </location>
</feature>
<name>A0ABV1FPX5_9BACT</name>
<evidence type="ECO:0000256" key="3">
    <source>
        <dbReference type="ARBA" id="ARBA00022801"/>
    </source>
</evidence>
<dbReference type="SMART" id="SM00646">
    <property type="entry name" value="Ami_3"/>
    <property type="match status" value="1"/>
</dbReference>
<dbReference type="PANTHER" id="PTHR30404:SF0">
    <property type="entry name" value="N-ACETYLMURAMOYL-L-ALANINE AMIDASE AMIC"/>
    <property type="match status" value="1"/>
</dbReference>
<feature type="region of interest" description="Disordered" evidence="4">
    <location>
        <begin position="269"/>
        <end position="320"/>
    </location>
</feature>
<dbReference type="Gene3D" id="3.40.630.40">
    <property type="entry name" value="Zn-dependent exopeptidases"/>
    <property type="match status" value="1"/>
</dbReference>
<dbReference type="SUPFAM" id="SSF53187">
    <property type="entry name" value="Zn-dependent exopeptidases"/>
    <property type="match status" value="1"/>
</dbReference>
<dbReference type="EC" id="3.5.1.28" evidence="2"/>
<evidence type="ECO:0000259" key="6">
    <source>
        <dbReference type="SMART" id="SM00646"/>
    </source>
</evidence>
<evidence type="ECO:0000256" key="2">
    <source>
        <dbReference type="ARBA" id="ARBA00011901"/>
    </source>
</evidence>
<dbReference type="InterPro" id="IPR002508">
    <property type="entry name" value="MurNAc-LAA_cat"/>
</dbReference>
<feature type="compositionally biased region" description="Basic and acidic residues" evidence="4">
    <location>
        <begin position="271"/>
        <end position="298"/>
    </location>
</feature>
<comment type="catalytic activity">
    <reaction evidence="1">
        <text>Hydrolyzes the link between N-acetylmuramoyl residues and L-amino acid residues in certain cell-wall glycopeptides.</text>
        <dbReference type="EC" id="3.5.1.28"/>
    </reaction>
</comment>
<dbReference type="PANTHER" id="PTHR30404">
    <property type="entry name" value="N-ACETYLMURAMOYL-L-ALANINE AMIDASE"/>
    <property type="match status" value="1"/>
</dbReference>
<dbReference type="Pfam" id="PF01520">
    <property type="entry name" value="Amidase_3"/>
    <property type="match status" value="1"/>
</dbReference>
<sequence>MKKRRLISFFLFLLLALTLQAANKRFTLVIDAGHGGKDHGAPGAISEEKNLTLKYALAFGRLVEAKCPDVEVIYTRTTDTYLTLHERAEIANRNNADLFISIHINALDGIHTARGFQSYTLGRGETTGDKGLKMNADVAKRENSVIFLESNYKTVYANLNGNAPELDIMGEIIADQNRERSVYLSRLMQQEVCKATGRQNGGSHQNNLAVLRLTKMPAILLELGFISTPDEENYMNTEDGHTKYPMGFYNAFIRYKEKYDNSIDVPYRVGAEGRRTPPAEPIRAPEPEAKPAEKKEQAAPRQKAATTRKEAPAAPPKAANEDRPVFKIQILVSNGVLKAGDRQFKGLTGCDFYEEGNYKKYTYGASNDYNEIYRLRKQILDKFPEAFIIAFKNGKKMNVNEGIREFKKNRQAGR</sequence>
<evidence type="ECO:0000256" key="1">
    <source>
        <dbReference type="ARBA" id="ARBA00001561"/>
    </source>
</evidence>
<keyword evidence="8" id="KW-1185">Reference proteome</keyword>
<dbReference type="Proteomes" id="UP001487296">
    <property type="component" value="Unassembled WGS sequence"/>
</dbReference>
<keyword evidence="3 7" id="KW-0378">Hydrolase</keyword>
<feature type="domain" description="MurNAc-LAA" evidence="6">
    <location>
        <begin position="88"/>
        <end position="253"/>
    </location>
</feature>
<proteinExistence type="predicted"/>
<evidence type="ECO:0000313" key="8">
    <source>
        <dbReference type="Proteomes" id="UP001487296"/>
    </source>
</evidence>
<evidence type="ECO:0000256" key="5">
    <source>
        <dbReference type="SAM" id="SignalP"/>
    </source>
</evidence>
<protein>
    <recommendedName>
        <fullName evidence="2">N-acetylmuramoyl-L-alanine amidase</fullName>
        <ecNumber evidence="2">3.5.1.28</ecNumber>
    </recommendedName>
</protein>
<dbReference type="EMBL" id="JBBNFP010000013">
    <property type="protein sequence ID" value="MEQ2486423.1"/>
    <property type="molecule type" value="Genomic_DNA"/>
</dbReference>